<dbReference type="SMART" id="SM00256">
    <property type="entry name" value="FBOX"/>
    <property type="match status" value="1"/>
</dbReference>
<protein>
    <recommendedName>
        <fullName evidence="2">F-box domain-containing protein</fullName>
    </recommendedName>
</protein>
<dbReference type="Gene3D" id="1.20.1280.50">
    <property type="match status" value="1"/>
</dbReference>
<feature type="region of interest" description="Disordered" evidence="1">
    <location>
        <begin position="421"/>
        <end position="447"/>
    </location>
</feature>
<dbReference type="Pfam" id="PF03478">
    <property type="entry name" value="Beta-prop_KIB1-4"/>
    <property type="match status" value="1"/>
</dbReference>
<dbReference type="PANTHER" id="PTHR33110:SF39">
    <property type="entry name" value="OS04G0514700 PROTEIN"/>
    <property type="match status" value="1"/>
</dbReference>
<organism evidence="3 4">
    <name type="scientific">Urochloa decumbens</name>
    <dbReference type="NCBI Taxonomy" id="240449"/>
    <lineage>
        <taxon>Eukaryota</taxon>
        <taxon>Viridiplantae</taxon>
        <taxon>Streptophyta</taxon>
        <taxon>Embryophyta</taxon>
        <taxon>Tracheophyta</taxon>
        <taxon>Spermatophyta</taxon>
        <taxon>Magnoliopsida</taxon>
        <taxon>Liliopsida</taxon>
        <taxon>Poales</taxon>
        <taxon>Poaceae</taxon>
        <taxon>PACMAD clade</taxon>
        <taxon>Panicoideae</taxon>
        <taxon>Panicodae</taxon>
        <taxon>Paniceae</taxon>
        <taxon>Melinidinae</taxon>
        <taxon>Urochloa</taxon>
    </lineage>
</organism>
<keyword evidence="4" id="KW-1185">Reference proteome</keyword>
<dbReference type="EMBL" id="OZ075122">
    <property type="protein sequence ID" value="CAL4908660.1"/>
    <property type="molecule type" value="Genomic_DNA"/>
</dbReference>
<evidence type="ECO:0000256" key="1">
    <source>
        <dbReference type="SAM" id="MobiDB-lite"/>
    </source>
</evidence>
<dbReference type="InterPro" id="IPR036047">
    <property type="entry name" value="F-box-like_dom_sf"/>
</dbReference>
<evidence type="ECO:0000313" key="4">
    <source>
        <dbReference type="Proteomes" id="UP001497457"/>
    </source>
</evidence>
<name>A0ABC8WFH6_9POAL</name>
<dbReference type="Proteomes" id="UP001497457">
    <property type="component" value="Chromosome 12b"/>
</dbReference>
<sequence length="447" mass="49309">MPRRVAKRAGLCRRRSWSDLPHDLLGEVIRRLPAFGDRLRLRVVCRQWRRAERAHAEPAAMPWLAAPGHCISLRDAAVHRVALPGEDASTVACRGSFGNWLALVPVPPSPCQPFLLNPFTTARVPLPAWTETEGTISKIVLSSAPDSENCTVAAFGLGMRYCRATVAACRLRQGEISRPWWRVITENCKHHLEDIAFFDGNLHALDGHGQAYVFVGEELQGMRAWPLFRRCNAVAPFSVHNKYYLVACHGRLLMVCRSFGRNRVPGGGFHTVGFKVFDVSEQTPPKVKRFDGHVLFVGDACCGAFAAAVADEDSKGEPENQICYADDETDVTYAILGGPRRPLRLLQSYDMHTDCLRRYQPVPGRPAVPWQCVRAQRLLRREALPPAPATEWGATLLLWEVMSSLGADRKPCYSVMDGSPEISAGGKAEGGGRSCRLPPQSIPQGAG</sequence>
<accession>A0ABC8WFH6</accession>
<reference evidence="3" key="1">
    <citation type="submission" date="2024-10" db="EMBL/GenBank/DDBJ databases">
        <authorList>
            <person name="Ryan C."/>
        </authorList>
    </citation>
    <scope>NUCLEOTIDE SEQUENCE [LARGE SCALE GENOMIC DNA]</scope>
</reference>
<dbReference type="InterPro" id="IPR005174">
    <property type="entry name" value="KIB1-4_b-propeller"/>
</dbReference>
<evidence type="ECO:0000259" key="2">
    <source>
        <dbReference type="SMART" id="SM00256"/>
    </source>
</evidence>
<dbReference type="InterPro" id="IPR001810">
    <property type="entry name" value="F-box_dom"/>
</dbReference>
<dbReference type="Pfam" id="PF00646">
    <property type="entry name" value="F-box"/>
    <property type="match status" value="1"/>
</dbReference>
<dbReference type="SUPFAM" id="SSF81383">
    <property type="entry name" value="F-box domain"/>
    <property type="match status" value="1"/>
</dbReference>
<feature type="domain" description="F-box" evidence="2">
    <location>
        <begin position="20"/>
        <end position="61"/>
    </location>
</feature>
<dbReference type="PANTHER" id="PTHR33110">
    <property type="entry name" value="F-BOX/KELCH-REPEAT PROTEIN-RELATED"/>
    <property type="match status" value="1"/>
</dbReference>
<dbReference type="AlphaFoldDB" id="A0ABC8WFH6"/>
<evidence type="ECO:0000313" key="3">
    <source>
        <dbReference type="EMBL" id="CAL4908660.1"/>
    </source>
</evidence>
<gene>
    <name evidence="3" type="ORF">URODEC1_LOCUS13228</name>
</gene>
<proteinExistence type="predicted"/>